<dbReference type="AlphaFoldDB" id="A0A175RCD4"/>
<dbReference type="RefSeq" id="WP_058633940.1">
    <property type="nucleotide sequence ID" value="NZ_LDPZ01000007.1"/>
</dbReference>
<proteinExistence type="predicted"/>
<dbReference type="Proteomes" id="UP000078272">
    <property type="component" value="Unassembled WGS sequence"/>
</dbReference>
<evidence type="ECO:0008006" key="5">
    <source>
        <dbReference type="Google" id="ProtNLM"/>
    </source>
</evidence>
<evidence type="ECO:0000256" key="2">
    <source>
        <dbReference type="SAM" id="MobiDB-lite"/>
    </source>
</evidence>
<evidence type="ECO:0000313" key="3">
    <source>
        <dbReference type="EMBL" id="KTQ97564.1"/>
    </source>
</evidence>
<dbReference type="PATRIC" id="fig|401562.3.peg.4715"/>
<feature type="compositionally biased region" description="Basic and acidic residues" evidence="2">
    <location>
        <begin position="49"/>
        <end position="68"/>
    </location>
</feature>
<dbReference type="OrthoDB" id="8242342at2"/>
<gene>
    <name evidence="3" type="ORF">NS226_04265</name>
</gene>
<reference evidence="3 4" key="1">
    <citation type="journal article" date="2016" name="Front. Microbiol.">
        <title>Genomic Resource of Rice Seed Associated Bacteria.</title>
        <authorList>
            <person name="Midha S."/>
            <person name="Bansal K."/>
            <person name="Sharma S."/>
            <person name="Kumar N."/>
            <person name="Patil P.P."/>
            <person name="Chaudhry V."/>
            <person name="Patil P.B."/>
        </authorList>
    </citation>
    <scope>NUCLEOTIDE SEQUENCE [LARGE SCALE GENOMIC DNA]</scope>
    <source>
        <strain evidence="3 4">NS226</strain>
    </source>
</reference>
<organism evidence="3 4">
    <name type="scientific">Aureimonas ureilytica</name>
    <dbReference type="NCBI Taxonomy" id="401562"/>
    <lineage>
        <taxon>Bacteria</taxon>
        <taxon>Pseudomonadati</taxon>
        <taxon>Pseudomonadota</taxon>
        <taxon>Alphaproteobacteria</taxon>
        <taxon>Hyphomicrobiales</taxon>
        <taxon>Aurantimonadaceae</taxon>
        <taxon>Aureimonas</taxon>
    </lineage>
</organism>
<accession>A0A175RCD4</accession>
<sequence length="187" mass="21111">MHEKTWLTYVEAAAEVGLTVEGLRQRARREHWRKMLGNDGKALIMLPDDIDRLPPGEAIGKQEGEPSKATRLPPASPPGNEEALTTLVASLQDRVAELREDLERERTMANAEIARERERAEKAIAWERAERAKEREQAERTATELSEIAKALANAMESGAARERELIEKLAEARKAGRGWWPWRRAG</sequence>
<dbReference type="EMBL" id="LDPZ01000007">
    <property type="protein sequence ID" value="KTQ97564.1"/>
    <property type="molecule type" value="Genomic_DNA"/>
</dbReference>
<feature type="region of interest" description="Disordered" evidence="2">
    <location>
        <begin position="47"/>
        <end position="81"/>
    </location>
</feature>
<keyword evidence="1" id="KW-0175">Coiled coil</keyword>
<name>A0A175RCD4_9HYPH</name>
<evidence type="ECO:0000256" key="1">
    <source>
        <dbReference type="SAM" id="Coils"/>
    </source>
</evidence>
<comment type="caution">
    <text evidence="3">The sequence shown here is derived from an EMBL/GenBank/DDBJ whole genome shotgun (WGS) entry which is preliminary data.</text>
</comment>
<protein>
    <recommendedName>
        <fullName evidence="5">DNA-binding protein</fullName>
    </recommendedName>
</protein>
<feature type="coiled-coil region" evidence="1">
    <location>
        <begin position="81"/>
        <end position="155"/>
    </location>
</feature>
<evidence type="ECO:0000313" key="4">
    <source>
        <dbReference type="Proteomes" id="UP000078272"/>
    </source>
</evidence>